<dbReference type="Proteomes" id="UP001374803">
    <property type="component" value="Chromosome"/>
</dbReference>
<sequence length="84" mass="8891">MSNAASMNHGPQNSLSAETDLDEEDIVLDDEEVIVLGEDDDQDEDDEGEDVLHADSDSEGGVAAEDVDHDAPTLPSLPPEKSEG</sequence>
<protein>
    <submittedName>
        <fullName evidence="2">Uncharacterized protein</fullName>
    </submittedName>
</protein>
<evidence type="ECO:0000313" key="3">
    <source>
        <dbReference type="Proteomes" id="UP001374803"/>
    </source>
</evidence>
<accession>A0ABZ2KUC5</accession>
<feature type="compositionally biased region" description="Acidic residues" evidence="1">
    <location>
        <begin position="19"/>
        <end position="49"/>
    </location>
</feature>
<dbReference type="RefSeq" id="WP_394831742.1">
    <property type="nucleotide sequence ID" value="NZ_CP089929.1"/>
</dbReference>
<evidence type="ECO:0000313" key="2">
    <source>
        <dbReference type="EMBL" id="WXB02117.1"/>
    </source>
</evidence>
<reference evidence="2" key="1">
    <citation type="submission" date="2021-12" db="EMBL/GenBank/DDBJ databases">
        <title>Discovery of the Pendulisporaceae a myxobacterial family with distinct sporulation behavior and unique specialized metabolism.</title>
        <authorList>
            <person name="Garcia R."/>
            <person name="Popoff A."/>
            <person name="Bader C.D."/>
            <person name="Loehr J."/>
            <person name="Walesch S."/>
            <person name="Walt C."/>
            <person name="Boldt J."/>
            <person name="Bunk B."/>
            <person name="Haeckl F.J.F.P.J."/>
            <person name="Gunesch A.P."/>
            <person name="Birkelbach J."/>
            <person name="Nuebel U."/>
            <person name="Pietschmann T."/>
            <person name="Bach T."/>
            <person name="Mueller R."/>
        </authorList>
    </citation>
    <scope>NUCLEOTIDE SEQUENCE</scope>
    <source>
        <strain evidence="2">MSr11367</strain>
    </source>
</reference>
<name>A0ABZ2KUC5_9BACT</name>
<gene>
    <name evidence="2" type="ORF">LVJ94_35035</name>
</gene>
<dbReference type="EMBL" id="CP089983">
    <property type="protein sequence ID" value="WXB02117.1"/>
    <property type="molecule type" value="Genomic_DNA"/>
</dbReference>
<feature type="region of interest" description="Disordered" evidence="1">
    <location>
        <begin position="1"/>
        <end position="84"/>
    </location>
</feature>
<proteinExistence type="predicted"/>
<evidence type="ECO:0000256" key="1">
    <source>
        <dbReference type="SAM" id="MobiDB-lite"/>
    </source>
</evidence>
<organism evidence="2 3">
    <name type="scientific">Pendulispora rubella</name>
    <dbReference type="NCBI Taxonomy" id="2741070"/>
    <lineage>
        <taxon>Bacteria</taxon>
        <taxon>Pseudomonadati</taxon>
        <taxon>Myxococcota</taxon>
        <taxon>Myxococcia</taxon>
        <taxon>Myxococcales</taxon>
        <taxon>Sorangiineae</taxon>
        <taxon>Pendulisporaceae</taxon>
        <taxon>Pendulispora</taxon>
    </lineage>
</organism>
<feature type="compositionally biased region" description="Polar residues" evidence="1">
    <location>
        <begin position="1"/>
        <end position="17"/>
    </location>
</feature>
<keyword evidence="3" id="KW-1185">Reference proteome</keyword>